<reference evidence="2 3" key="1">
    <citation type="submission" date="2016-10" db="EMBL/GenBank/DDBJ databases">
        <title>Complete Genome Sequence of Peptococcaceae strain DCMF.</title>
        <authorList>
            <person name="Edwards R.J."/>
            <person name="Holland S.I."/>
            <person name="Deshpande N.P."/>
            <person name="Wong Y.K."/>
            <person name="Ertan H."/>
            <person name="Manefield M."/>
            <person name="Russell T.L."/>
            <person name="Lee M.J."/>
        </authorList>
    </citation>
    <scope>NUCLEOTIDE SEQUENCE [LARGE SCALE GENOMIC DNA]</scope>
    <source>
        <strain evidence="2 3">DCMF</strain>
    </source>
</reference>
<dbReference type="InterPro" id="IPR051781">
    <property type="entry name" value="Metallo-dep_Hydrolase"/>
</dbReference>
<dbReference type="GO" id="GO:0016810">
    <property type="term" value="F:hydrolase activity, acting on carbon-nitrogen (but not peptide) bonds"/>
    <property type="evidence" value="ECO:0007669"/>
    <property type="project" value="InterPro"/>
</dbReference>
<protein>
    <recommendedName>
        <fullName evidence="1">Amidohydrolase-related domain-containing protein</fullName>
    </recommendedName>
</protein>
<evidence type="ECO:0000259" key="1">
    <source>
        <dbReference type="Pfam" id="PF01979"/>
    </source>
</evidence>
<proteinExistence type="predicted"/>
<dbReference type="OrthoDB" id="9797498at2"/>
<dbReference type="KEGG" id="fwa:DCMF_08520"/>
<dbReference type="Gene3D" id="2.30.40.10">
    <property type="entry name" value="Urease, subunit C, domain 1"/>
    <property type="match status" value="1"/>
</dbReference>
<dbReference type="EMBL" id="CP017634">
    <property type="protein sequence ID" value="ATW24812.1"/>
    <property type="molecule type" value="Genomic_DNA"/>
</dbReference>
<dbReference type="Proteomes" id="UP000323521">
    <property type="component" value="Chromosome"/>
</dbReference>
<dbReference type="RefSeq" id="WP_148134039.1">
    <property type="nucleotide sequence ID" value="NZ_CP017634.1"/>
</dbReference>
<dbReference type="SUPFAM" id="SSF51556">
    <property type="entry name" value="Metallo-dependent hydrolases"/>
    <property type="match status" value="1"/>
</dbReference>
<dbReference type="InterPro" id="IPR006680">
    <property type="entry name" value="Amidohydro-rel"/>
</dbReference>
<feature type="domain" description="Amidohydrolase-related" evidence="1">
    <location>
        <begin position="54"/>
        <end position="393"/>
    </location>
</feature>
<organism evidence="2 3">
    <name type="scientific">Formimonas warabiya</name>
    <dbReference type="NCBI Taxonomy" id="1761012"/>
    <lineage>
        <taxon>Bacteria</taxon>
        <taxon>Bacillati</taxon>
        <taxon>Bacillota</taxon>
        <taxon>Clostridia</taxon>
        <taxon>Eubacteriales</taxon>
        <taxon>Peptococcaceae</taxon>
        <taxon>Candidatus Formimonas</taxon>
    </lineage>
</organism>
<dbReference type="Pfam" id="PF01979">
    <property type="entry name" value="Amidohydro_1"/>
    <property type="match status" value="1"/>
</dbReference>
<sequence length="394" mass="43517">MIVLKNCRLVRELTEDYANQYADILIEGKYIKAIKEVGSHFDAACAEIDVCGKTVIPGLFDLHAHIDCRSQDANKMQTKDAGTILFEAYEFGREYLRQGYTTVRDCGSRFNAAIALRDAINRGIVDGPRMIASGLIVTPTERGNDTFKALYAEADGPEETQKACRKEFQKGADFIKIMGTGAFYNEGGVPGETIASFEELAMAVNVAKMKNSYVAAHCHGVEGIKLAIRAGVRTVEHASFIDEQGISLLKGNENCFMVPTMAIDMVTVDDPSLIPDHMWDKVDTLTEATRICTKNAYQAGLKLGWGSDIDFESLKNHPGYEFVARKRLLGFDNIEMLLQATKYSAEIVLLQDQLGTVKAGKYADLIVVDGNPDEDVDVMQKDLCHVIKEGKIVY</sequence>
<dbReference type="CDD" id="cd01299">
    <property type="entry name" value="Met_dep_hydrolase_A"/>
    <property type="match status" value="1"/>
</dbReference>
<dbReference type="SUPFAM" id="SSF51338">
    <property type="entry name" value="Composite domain of metallo-dependent hydrolases"/>
    <property type="match status" value="1"/>
</dbReference>
<evidence type="ECO:0000313" key="3">
    <source>
        <dbReference type="Proteomes" id="UP000323521"/>
    </source>
</evidence>
<dbReference type="Gene3D" id="3.20.20.140">
    <property type="entry name" value="Metal-dependent hydrolases"/>
    <property type="match status" value="1"/>
</dbReference>
<dbReference type="PANTHER" id="PTHR43135">
    <property type="entry name" value="ALPHA-D-RIBOSE 1-METHYLPHOSPHONATE 5-TRIPHOSPHATE DIPHOSPHATASE"/>
    <property type="match status" value="1"/>
</dbReference>
<gene>
    <name evidence="2" type="ORF">DCMF_08520</name>
</gene>
<dbReference type="InterPro" id="IPR057744">
    <property type="entry name" value="OTAase-like"/>
</dbReference>
<dbReference type="AlphaFoldDB" id="A0A3G1KQR1"/>
<name>A0A3G1KQR1_FORW1</name>
<dbReference type="InterPro" id="IPR032466">
    <property type="entry name" value="Metal_Hydrolase"/>
</dbReference>
<accession>A0A3G1KQR1</accession>
<keyword evidence="3" id="KW-1185">Reference proteome</keyword>
<evidence type="ECO:0000313" key="2">
    <source>
        <dbReference type="EMBL" id="ATW24812.1"/>
    </source>
</evidence>
<dbReference type="InterPro" id="IPR011059">
    <property type="entry name" value="Metal-dep_hydrolase_composite"/>
</dbReference>
<dbReference type="PANTHER" id="PTHR43135:SF3">
    <property type="entry name" value="ALPHA-D-RIBOSE 1-METHYLPHOSPHONATE 5-TRIPHOSPHATE DIPHOSPHATASE"/>
    <property type="match status" value="1"/>
</dbReference>